<evidence type="ECO:0000256" key="1">
    <source>
        <dbReference type="ARBA" id="ARBA00022737"/>
    </source>
</evidence>
<organism evidence="4 5">
    <name type="scientific">Phytophthora citrophthora</name>
    <dbReference type="NCBI Taxonomy" id="4793"/>
    <lineage>
        <taxon>Eukaryota</taxon>
        <taxon>Sar</taxon>
        <taxon>Stramenopiles</taxon>
        <taxon>Oomycota</taxon>
        <taxon>Peronosporomycetes</taxon>
        <taxon>Peronosporales</taxon>
        <taxon>Peronosporaceae</taxon>
        <taxon>Phytophthora</taxon>
    </lineage>
</organism>
<feature type="repeat" description="ANK" evidence="3">
    <location>
        <begin position="28"/>
        <end position="60"/>
    </location>
</feature>
<proteinExistence type="predicted"/>
<comment type="caution">
    <text evidence="4">The sequence shown here is derived from an EMBL/GenBank/DDBJ whole genome shotgun (WGS) entry which is preliminary data.</text>
</comment>
<dbReference type="AlphaFoldDB" id="A0AAD9FXY1"/>
<evidence type="ECO:0000313" key="4">
    <source>
        <dbReference type="EMBL" id="KAK1928241.1"/>
    </source>
</evidence>
<keyword evidence="5" id="KW-1185">Reference proteome</keyword>
<name>A0AAD9FXY1_9STRA</name>
<dbReference type="InterPro" id="IPR002110">
    <property type="entry name" value="Ankyrin_rpt"/>
</dbReference>
<dbReference type="PANTHER" id="PTHR24171">
    <property type="entry name" value="ANKYRIN REPEAT DOMAIN-CONTAINING PROTEIN 39-RELATED"/>
    <property type="match status" value="1"/>
</dbReference>
<feature type="repeat" description="ANK" evidence="3">
    <location>
        <begin position="1"/>
        <end position="27"/>
    </location>
</feature>
<dbReference type="Proteomes" id="UP001259832">
    <property type="component" value="Unassembled WGS sequence"/>
</dbReference>
<keyword evidence="2 3" id="KW-0040">ANK repeat</keyword>
<evidence type="ECO:0000256" key="3">
    <source>
        <dbReference type="PROSITE-ProRule" id="PRU00023"/>
    </source>
</evidence>
<gene>
    <name evidence="4" type="ORF">P3T76_016295</name>
</gene>
<dbReference type="PROSITE" id="PS50297">
    <property type="entry name" value="ANK_REP_REGION"/>
    <property type="match status" value="2"/>
</dbReference>
<dbReference type="PROSITE" id="PS50088">
    <property type="entry name" value="ANK_REPEAT"/>
    <property type="match status" value="2"/>
</dbReference>
<dbReference type="SMART" id="SM00248">
    <property type="entry name" value="ANK"/>
    <property type="match status" value="2"/>
</dbReference>
<reference evidence="4" key="1">
    <citation type="submission" date="2023-08" db="EMBL/GenBank/DDBJ databases">
        <title>Reference Genome Resource for the Citrus Pathogen Phytophthora citrophthora.</title>
        <authorList>
            <person name="Moller H."/>
            <person name="Coetzee B."/>
            <person name="Rose L.J."/>
            <person name="Van Niekerk J.M."/>
        </authorList>
    </citation>
    <scope>NUCLEOTIDE SEQUENCE</scope>
    <source>
        <strain evidence="4">STE-U-9442</strain>
    </source>
</reference>
<evidence type="ECO:0000313" key="5">
    <source>
        <dbReference type="Proteomes" id="UP001259832"/>
    </source>
</evidence>
<sequence>MWAAGEGKLDVVRYLIEQGADNDHRDSSGRTPLMWAAALGASDVVQYLVRIGSDPTAIDHYGNSTLLHLMLAEGISEDELLLVAESLLKRGTLPLLSNSEGESVKSVAMASGFNHVAGLVEEYTAKSHLHSRGELSASPVCKPML</sequence>
<dbReference type="SUPFAM" id="SSF48403">
    <property type="entry name" value="Ankyrin repeat"/>
    <property type="match status" value="1"/>
</dbReference>
<evidence type="ECO:0000256" key="2">
    <source>
        <dbReference type="ARBA" id="ARBA00023043"/>
    </source>
</evidence>
<dbReference type="InterPro" id="IPR036770">
    <property type="entry name" value="Ankyrin_rpt-contain_sf"/>
</dbReference>
<keyword evidence="1" id="KW-0677">Repeat</keyword>
<accession>A0AAD9FXY1</accession>
<dbReference type="Pfam" id="PF12796">
    <property type="entry name" value="Ank_2"/>
    <property type="match status" value="1"/>
</dbReference>
<protein>
    <submittedName>
        <fullName evidence="4">Tankyrase-2</fullName>
    </submittedName>
</protein>
<dbReference type="Gene3D" id="1.25.40.20">
    <property type="entry name" value="Ankyrin repeat-containing domain"/>
    <property type="match status" value="1"/>
</dbReference>
<dbReference type="EMBL" id="JASMQC010000090">
    <property type="protein sequence ID" value="KAK1928241.1"/>
    <property type="molecule type" value="Genomic_DNA"/>
</dbReference>
<dbReference type="PANTHER" id="PTHR24171:SF9">
    <property type="entry name" value="ANKYRIN REPEAT DOMAIN-CONTAINING PROTEIN 39"/>
    <property type="match status" value="1"/>
</dbReference>